<organism evidence="1 2">
    <name type="scientific">Rhododendron molle</name>
    <name type="common">Chinese azalea</name>
    <name type="synonym">Azalea mollis</name>
    <dbReference type="NCBI Taxonomy" id="49168"/>
    <lineage>
        <taxon>Eukaryota</taxon>
        <taxon>Viridiplantae</taxon>
        <taxon>Streptophyta</taxon>
        <taxon>Embryophyta</taxon>
        <taxon>Tracheophyta</taxon>
        <taxon>Spermatophyta</taxon>
        <taxon>Magnoliopsida</taxon>
        <taxon>eudicotyledons</taxon>
        <taxon>Gunneridae</taxon>
        <taxon>Pentapetalae</taxon>
        <taxon>asterids</taxon>
        <taxon>Ericales</taxon>
        <taxon>Ericaceae</taxon>
        <taxon>Ericoideae</taxon>
        <taxon>Rhodoreae</taxon>
        <taxon>Rhododendron</taxon>
    </lineage>
</organism>
<evidence type="ECO:0000313" key="1">
    <source>
        <dbReference type="EMBL" id="KAI8554341.1"/>
    </source>
</evidence>
<sequence>MTVEGGMVLIGLDHNAKWRLVDAFFAQNSSCLFPLLMMVVVVDRSYMKLQQRTVKLTPLFLTTLSLYLHSTCLPPVGHSNLKAANILLDDKSYRFLWSMVRDKSIELENWFCNHSN</sequence>
<evidence type="ECO:0000313" key="2">
    <source>
        <dbReference type="Proteomes" id="UP001062846"/>
    </source>
</evidence>
<protein>
    <submittedName>
        <fullName evidence="1">Uncharacterized protein</fullName>
    </submittedName>
</protein>
<dbReference type="Proteomes" id="UP001062846">
    <property type="component" value="Chromosome 5"/>
</dbReference>
<proteinExistence type="predicted"/>
<gene>
    <name evidence="1" type="ORF">RHMOL_Rhmol05G0091200</name>
</gene>
<name>A0ACC0NMX7_RHOML</name>
<comment type="caution">
    <text evidence="1">The sequence shown here is derived from an EMBL/GenBank/DDBJ whole genome shotgun (WGS) entry which is preliminary data.</text>
</comment>
<accession>A0ACC0NMX7</accession>
<keyword evidence="2" id="KW-1185">Reference proteome</keyword>
<reference evidence="1" key="1">
    <citation type="submission" date="2022-02" db="EMBL/GenBank/DDBJ databases">
        <title>Plant Genome Project.</title>
        <authorList>
            <person name="Zhang R.-G."/>
        </authorList>
    </citation>
    <scope>NUCLEOTIDE SEQUENCE</scope>
    <source>
        <strain evidence="1">AT1</strain>
    </source>
</reference>
<dbReference type="EMBL" id="CM046392">
    <property type="protein sequence ID" value="KAI8554341.1"/>
    <property type="molecule type" value="Genomic_DNA"/>
</dbReference>